<dbReference type="EMBL" id="AY954959">
    <property type="protein sequence ID" value="AAX91412.1"/>
    <property type="molecule type" value="Genomic_DNA"/>
</dbReference>
<dbReference type="RefSeq" id="YP_240170.1">
    <property type="nucleotide sequence ID" value="NC_007056.1"/>
</dbReference>
<organism evidence="1 2">
    <name type="scientific">Staphylococcus phage EW</name>
    <dbReference type="NCBI Taxonomy" id="2936814"/>
    <lineage>
        <taxon>Viruses</taxon>
        <taxon>Duplodnaviria</taxon>
        <taxon>Heunggongvirae</taxon>
        <taxon>Uroviricota</taxon>
        <taxon>Caudoviricetes</taxon>
        <taxon>Azeredovirinae</taxon>
        <taxon>Phietavirus</taxon>
        <taxon>Phietavirus EW</taxon>
    </lineage>
</organism>
<name>Q4ZC56_9CAUD</name>
<keyword evidence="2" id="KW-1185">Reference proteome</keyword>
<accession>Q4ZC56</accession>
<proteinExistence type="predicted"/>
<reference evidence="1 2" key="1">
    <citation type="journal article" date="2005" name="Proc. Natl. Acad. Sci. U.S.A.">
        <title>The complete genomes and proteomes of 27 Staphylococcus aureus bacteriophages.</title>
        <authorList>
            <person name="Kwan T."/>
            <person name="Liu J."/>
            <person name="Dubow M."/>
            <person name="Gros P."/>
            <person name="Pelletier J."/>
        </authorList>
    </citation>
    <scope>NUCLEOTIDE SEQUENCE</scope>
</reference>
<dbReference type="Proteomes" id="UP000001464">
    <property type="component" value="Segment"/>
</dbReference>
<protein>
    <submittedName>
        <fullName evidence="1">ORF159</fullName>
    </submittedName>
</protein>
<sequence>MYQYLTLIIQAILNRTTQLIENLVCQTVYIRMKRVMRLLCTN</sequence>
<dbReference type="GeneID" id="5133228"/>
<dbReference type="KEGG" id="vg:5133228"/>
<evidence type="ECO:0000313" key="2">
    <source>
        <dbReference type="Proteomes" id="UP000001464"/>
    </source>
</evidence>
<evidence type="ECO:0000313" key="1">
    <source>
        <dbReference type="EMBL" id="AAX91412.1"/>
    </source>
</evidence>